<dbReference type="Proteomes" id="UP000015106">
    <property type="component" value="Chromosome 4"/>
</dbReference>
<evidence type="ECO:0000313" key="3">
    <source>
        <dbReference type="Proteomes" id="UP000015106"/>
    </source>
</evidence>
<name>A0A8R7Q854_TRIUA</name>
<protein>
    <submittedName>
        <fullName evidence="2">Uncharacterized protein</fullName>
    </submittedName>
</protein>
<organism evidence="2 3">
    <name type="scientific">Triticum urartu</name>
    <name type="common">Red wild einkorn</name>
    <name type="synonym">Crithodium urartu</name>
    <dbReference type="NCBI Taxonomy" id="4572"/>
    <lineage>
        <taxon>Eukaryota</taxon>
        <taxon>Viridiplantae</taxon>
        <taxon>Streptophyta</taxon>
        <taxon>Embryophyta</taxon>
        <taxon>Tracheophyta</taxon>
        <taxon>Spermatophyta</taxon>
        <taxon>Magnoliopsida</taxon>
        <taxon>Liliopsida</taxon>
        <taxon>Poales</taxon>
        <taxon>Poaceae</taxon>
        <taxon>BOP clade</taxon>
        <taxon>Pooideae</taxon>
        <taxon>Triticodae</taxon>
        <taxon>Triticeae</taxon>
        <taxon>Triticinae</taxon>
        <taxon>Triticum</taxon>
    </lineage>
</organism>
<accession>A0A8R7Q854</accession>
<reference evidence="3" key="1">
    <citation type="journal article" date="2013" name="Nature">
        <title>Draft genome of the wheat A-genome progenitor Triticum urartu.</title>
        <authorList>
            <person name="Ling H.Q."/>
            <person name="Zhao S."/>
            <person name="Liu D."/>
            <person name="Wang J."/>
            <person name="Sun H."/>
            <person name="Zhang C."/>
            <person name="Fan H."/>
            <person name="Li D."/>
            <person name="Dong L."/>
            <person name="Tao Y."/>
            <person name="Gao C."/>
            <person name="Wu H."/>
            <person name="Li Y."/>
            <person name="Cui Y."/>
            <person name="Guo X."/>
            <person name="Zheng S."/>
            <person name="Wang B."/>
            <person name="Yu K."/>
            <person name="Liang Q."/>
            <person name="Yang W."/>
            <person name="Lou X."/>
            <person name="Chen J."/>
            <person name="Feng M."/>
            <person name="Jian J."/>
            <person name="Zhang X."/>
            <person name="Luo G."/>
            <person name="Jiang Y."/>
            <person name="Liu J."/>
            <person name="Wang Z."/>
            <person name="Sha Y."/>
            <person name="Zhang B."/>
            <person name="Wu H."/>
            <person name="Tang D."/>
            <person name="Shen Q."/>
            <person name="Xue P."/>
            <person name="Zou S."/>
            <person name="Wang X."/>
            <person name="Liu X."/>
            <person name="Wang F."/>
            <person name="Yang Y."/>
            <person name="An X."/>
            <person name="Dong Z."/>
            <person name="Zhang K."/>
            <person name="Zhang X."/>
            <person name="Luo M.C."/>
            <person name="Dvorak J."/>
            <person name="Tong Y."/>
            <person name="Wang J."/>
            <person name="Yang H."/>
            <person name="Li Z."/>
            <person name="Wang D."/>
            <person name="Zhang A."/>
            <person name="Wang J."/>
        </authorList>
    </citation>
    <scope>NUCLEOTIDE SEQUENCE</scope>
    <source>
        <strain evidence="3">cv. G1812</strain>
    </source>
</reference>
<reference evidence="2" key="3">
    <citation type="submission" date="2022-06" db="UniProtKB">
        <authorList>
            <consortium name="EnsemblPlants"/>
        </authorList>
    </citation>
    <scope>IDENTIFICATION</scope>
</reference>
<sequence>MEAAMGEGGGEEGRANKNQKGFGEEDVPDVEQEGKTSKGIQQHPQDFPRYAFSGRQRSCRRRDAYDEFLNLKMIWRLNLSKMLIRVGYALGCRCPYAPTRTPRSLEDAHKGRINVYERLHLYCVKGHIY</sequence>
<keyword evidence="3" id="KW-1185">Reference proteome</keyword>
<feature type="region of interest" description="Disordered" evidence="1">
    <location>
        <begin position="1"/>
        <end position="52"/>
    </location>
</feature>
<reference evidence="2" key="2">
    <citation type="submission" date="2018-03" db="EMBL/GenBank/DDBJ databases">
        <title>The Triticum urartu genome reveals the dynamic nature of wheat genome evolution.</title>
        <authorList>
            <person name="Ling H."/>
            <person name="Ma B."/>
            <person name="Shi X."/>
            <person name="Liu H."/>
            <person name="Dong L."/>
            <person name="Sun H."/>
            <person name="Cao Y."/>
            <person name="Gao Q."/>
            <person name="Zheng S."/>
            <person name="Li Y."/>
            <person name="Yu Y."/>
            <person name="Du H."/>
            <person name="Qi M."/>
            <person name="Li Y."/>
            <person name="Yu H."/>
            <person name="Cui Y."/>
            <person name="Wang N."/>
            <person name="Chen C."/>
            <person name="Wu H."/>
            <person name="Zhao Y."/>
            <person name="Zhang J."/>
            <person name="Li Y."/>
            <person name="Zhou W."/>
            <person name="Zhang B."/>
            <person name="Hu W."/>
            <person name="Eijk M."/>
            <person name="Tang J."/>
            <person name="Witsenboer H."/>
            <person name="Zhao S."/>
            <person name="Li Z."/>
            <person name="Zhang A."/>
            <person name="Wang D."/>
            <person name="Liang C."/>
        </authorList>
    </citation>
    <scope>NUCLEOTIDE SEQUENCE [LARGE SCALE GENOMIC DNA]</scope>
    <source>
        <strain evidence="2">cv. G1812</strain>
    </source>
</reference>
<proteinExistence type="predicted"/>
<dbReference type="AlphaFoldDB" id="A0A8R7Q854"/>
<evidence type="ECO:0000256" key="1">
    <source>
        <dbReference type="SAM" id="MobiDB-lite"/>
    </source>
</evidence>
<dbReference type="EnsemblPlants" id="TuG1812G0400003075.01.T01">
    <property type="protein sequence ID" value="TuG1812G0400003075.01.T01"/>
    <property type="gene ID" value="TuG1812G0400003075.01"/>
</dbReference>
<evidence type="ECO:0000313" key="2">
    <source>
        <dbReference type="EnsemblPlants" id="TuG1812G0400003075.01.T01"/>
    </source>
</evidence>
<dbReference type="Gramene" id="TuG1812G0400003075.01.T01">
    <property type="protein sequence ID" value="TuG1812G0400003075.01.T01"/>
    <property type="gene ID" value="TuG1812G0400003075.01"/>
</dbReference>